<name>A0A0E0FC83_9ORYZ</name>
<sequence>MPTEAAVDSGSDVEAHGELELGPLAMLLKHARVALSADSSAGDHVVAGLLEKERPRFGLSSATSSVSGYAATIRVDKVEGDGDDGARLLGSRDGRRPVTSGEFFAAVRPDMVGWGSMLGEAKWGALASVSVASSAAGVA</sequence>
<dbReference type="AlphaFoldDB" id="A0A0E0FC83"/>
<keyword evidence="2" id="KW-1185">Reference proteome</keyword>
<dbReference type="HOGENOM" id="CLU_1848285_0_0_1"/>
<reference evidence="1" key="2">
    <citation type="submission" date="2018-05" db="EMBL/GenBank/DDBJ databases">
        <title>OmerRS3 (Oryza meridionalis Reference Sequence Version 3).</title>
        <authorList>
            <person name="Zhang J."/>
            <person name="Kudrna D."/>
            <person name="Lee S."/>
            <person name="Talag J."/>
            <person name="Welchert J."/>
            <person name="Wing R.A."/>
        </authorList>
    </citation>
    <scope>NUCLEOTIDE SEQUENCE [LARGE SCALE GENOMIC DNA]</scope>
    <source>
        <strain evidence="1">cv. OR44</strain>
    </source>
</reference>
<accession>A0A0E0FC83</accession>
<evidence type="ECO:0000313" key="2">
    <source>
        <dbReference type="Proteomes" id="UP000008021"/>
    </source>
</evidence>
<dbReference type="Gramene" id="OMERI12G08710.1">
    <property type="protein sequence ID" value="OMERI12G08710.1"/>
    <property type="gene ID" value="OMERI12G08710"/>
</dbReference>
<dbReference type="EnsemblPlants" id="OMERI12G08710.1">
    <property type="protein sequence ID" value="OMERI12G08710.1"/>
    <property type="gene ID" value="OMERI12G08710"/>
</dbReference>
<evidence type="ECO:0000313" key="1">
    <source>
        <dbReference type="EnsemblPlants" id="OMERI12G08710.1"/>
    </source>
</evidence>
<organism evidence="1">
    <name type="scientific">Oryza meridionalis</name>
    <dbReference type="NCBI Taxonomy" id="40149"/>
    <lineage>
        <taxon>Eukaryota</taxon>
        <taxon>Viridiplantae</taxon>
        <taxon>Streptophyta</taxon>
        <taxon>Embryophyta</taxon>
        <taxon>Tracheophyta</taxon>
        <taxon>Spermatophyta</taxon>
        <taxon>Magnoliopsida</taxon>
        <taxon>Liliopsida</taxon>
        <taxon>Poales</taxon>
        <taxon>Poaceae</taxon>
        <taxon>BOP clade</taxon>
        <taxon>Oryzoideae</taxon>
        <taxon>Oryzeae</taxon>
        <taxon>Oryzinae</taxon>
        <taxon>Oryza</taxon>
    </lineage>
</organism>
<dbReference type="Proteomes" id="UP000008021">
    <property type="component" value="Chromosome 12"/>
</dbReference>
<protein>
    <submittedName>
        <fullName evidence="1">Uncharacterized protein</fullName>
    </submittedName>
</protein>
<reference evidence="1" key="1">
    <citation type="submission" date="2015-04" db="UniProtKB">
        <authorList>
            <consortium name="EnsemblPlants"/>
        </authorList>
    </citation>
    <scope>IDENTIFICATION</scope>
</reference>
<proteinExistence type="predicted"/>